<dbReference type="RefSeq" id="XP_070869557.1">
    <property type="nucleotide sequence ID" value="XM_071008266.1"/>
</dbReference>
<dbReference type="InterPro" id="IPR005198">
    <property type="entry name" value="Glyco_hydro_76"/>
</dbReference>
<evidence type="ECO:0000313" key="2">
    <source>
        <dbReference type="EMBL" id="KAL2270833.1"/>
    </source>
</evidence>
<comment type="caution">
    <text evidence="2">The sequence shown here is derived from an EMBL/GenBank/DDBJ whole genome shotgun (WGS) entry which is preliminary data.</text>
</comment>
<sequence length="688" mass="73816">MRVPRAAGVAAAAAAAVTATAGPASPWTSRQPTSPGPLGLPEAHNKVGRSTGRDMDVLNLMFDALSTMQDTYFERWVGTWPSGNDWTRAVINTHVVATLRTITDELGRKRLGDGDGDGDGGCSIGDRQHLIAGYFADVIAYYFGENALDIRRQAYDDMLWVVLGWLESIQFIQEHGSFLSPSAPGTASGIATWYGDRWTPAFAHRSRIFWELAAQGWDTKLCDGGMLWSPRGLPYKNAVTNELFISASMAMYLRFPGDPNKSPFGGDGGGGGEPASNAKLDWQPRDPVFGRAAQNAHAWLAASNMTNDQGLYADGFHISGLGSGGTRCDQRNEMVYTYNQGILLSGLLGLYEATGRERYLDEGHALVENVIRATGFDLARGRPFDATDGDDDGTATSTEPQHRPYHRRSSSNTRSSSSSSSSKSKNKSTHKLPPWRGLGRLGILEDACDAAGTCSQDGQTFKSIWMHHFAQFCSPTALRPPPNGTSASASTTTSSTTTTTAAAAATAKRAQARHKARCRRYVPWLRRNALAALGTRDDRGRFGMWWTAGLFADDSGSGGGGGGGGGGGVTAEEVDEAERRDRRAGRWPAGAVDYRNHGAPWGEEKKEKKEGTGTETETKTDPGREPPEADEPGGRNKAGQKPLASRGLDEKGGTGPWDPNLRGRGRTLETQAGGLAVLRALWVVSGNE</sequence>
<dbReference type="InterPro" id="IPR053169">
    <property type="entry name" value="MUG_Protein"/>
</dbReference>
<dbReference type="SUPFAM" id="SSF48208">
    <property type="entry name" value="Six-hairpin glycosidases"/>
    <property type="match status" value="1"/>
</dbReference>
<keyword evidence="3" id="KW-1185">Reference proteome</keyword>
<accession>A0ABR4DKE5</accession>
<feature type="compositionally biased region" description="Gly residues" evidence="1">
    <location>
        <begin position="556"/>
        <end position="569"/>
    </location>
</feature>
<feature type="region of interest" description="Disordered" evidence="1">
    <location>
        <begin position="480"/>
        <end position="509"/>
    </location>
</feature>
<evidence type="ECO:0000256" key="1">
    <source>
        <dbReference type="SAM" id="MobiDB-lite"/>
    </source>
</evidence>
<dbReference type="GeneID" id="98122910"/>
<feature type="compositionally biased region" description="Low complexity" evidence="1">
    <location>
        <begin position="485"/>
        <end position="507"/>
    </location>
</feature>
<feature type="region of interest" description="Disordered" evidence="1">
    <location>
        <begin position="381"/>
        <end position="437"/>
    </location>
</feature>
<dbReference type="InterPro" id="IPR008928">
    <property type="entry name" value="6-hairpin_glycosidase_sf"/>
</dbReference>
<dbReference type="PANTHER" id="PTHR47791">
    <property type="entry name" value="MEIOTICALLY UP-REGULATED GENE 191 PROTEIN"/>
    <property type="match status" value="1"/>
</dbReference>
<dbReference type="EMBL" id="JAZGUE010000001">
    <property type="protein sequence ID" value="KAL2270833.1"/>
    <property type="molecule type" value="Genomic_DNA"/>
</dbReference>
<feature type="region of interest" description="Disordered" evidence="1">
    <location>
        <begin position="18"/>
        <end position="47"/>
    </location>
</feature>
<dbReference type="Gene3D" id="1.50.10.20">
    <property type="match status" value="1"/>
</dbReference>
<feature type="region of interest" description="Disordered" evidence="1">
    <location>
        <begin position="553"/>
        <end position="672"/>
    </location>
</feature>
<dbReference type="Pfam" id="PF03663">
    <property type="entry name" value="Glyco_hydro_76"/>
    <property type="match status" value="1"/>
</dbReference>
<organism evidence="2 3">
    <name type="scientific">Remersonia thermophila</name>
    <dbReference type="NCBI Taxonomy" id="72144"/>
    <lineage>
        <taxon>Eukaryota</taxon>
        <taxon>Fungi</taxon>
        <taxon>Dikarya</taxon>
        <taxon>Ascomycota</taxon>
        <taxon>Pezizomycotina</taxon>
        <taxon>Sordariomycetes</taxon>
        <taxon>Sordariomycetidae</taxon>
        <taxon>Sordariales</taxon>
        <taxon>Sordariales incertae sedis</taxon>
        <taxon>Remersonia</taxon>
    </lineage>
</organism>
<feature type="compositionally biased region" description="Low complexity" evidence="1">
    <location>
        <begin position="410"/>
        <end position="423"/>
    </location>
</feature>
<reference evidence="2 3" key="1">
    <citation type="journal article" date="2024" name="Commun. Biol.">
        <title>Comparative genomic analysis of thermophilic fungi reveals convergent evolutionary adaptations and gene losses.</title>
        <authorList>
            <person name="Steindorff A.S."/>
            <person name="Aguilar-Pontes M.V."/>
            <person name="Robinson A.J."/>
            <person name="Andreopoulos B."/>
            <person name="LaButti K."/>
            <person name="Kuo A."/>
            <person name="Mondo S."/>
            <person name="Riley R."/>
            <person name="Otillar R."/>
            <person name="Haridas S."/>
            <person name="Lipzen A."/>
            <person name="Grimwood J."/>
            <person name="Schmutz J."/>
            <person name="Clum A."/>
            <person name="Reid I.D."/>
            <person name="Moisan M.C."/>
            <person name="Butler G."/>
            <person name="Nguyen T.T.M."/>
            <person name="Dewar K."/>
            <person name="Conant G."/>
            <person name="Drula E."/>
            <person name="Henrissat B."/>
            <person name="Hansel C."/>
            <person name="Singer S."/>
            <person name="Hutchinson M.I."/>
            <person name="de Vries R.P."/>
            <person name="Natvig D.O."/>
            <person name="Powell A.J."/>
            <person name="Tsang A."/>
            <person name="Grigoriev I.V."/>
        </authorList>
    </citation>
    <scope>NUCLEOTIDE SEQUENCE [LARGE SCALE GENOMIC DNA]</scope>
    <source>
        <strain evidence="2 3">ATCC 22073</strain>
    </source>
</reference>
<evidence type="ECO:0008006" key="4">
    <source>
        <dbReference type="Google" id="ProtNLM"/>
    </source>
</evidence>
<dbReference type="PANTHER" id="PTHR47791:SF2">
    <property type="entry name" value="ENDO MANNANASE, GH76 FAMILY (EUROFUNG)"/>
    <property type="match status" value="1"/>
</dbReference>
<dbReference type="Proteomes" id="UP001600064">
    <property type="component" value="Unassembled WGS sequence"/>
</dbReference>
<evidence type="ECO:0000313" key="3">
    <source>
        <dbReference type="Proteomes" id="UP001600064"/>
    </source>
</evidence>
<proteinExistence type="predicted"/>
<gene>
    <name evidence="2" type="ORF">VTJ83DRAFT_204</name>
</gene>
<name>A0ABR4DKE5_9PEZI</name>
<feature type="compositionally biased region" description="Basic and acidic residues" evidence="1">
    <location>
        <begin position="602"/>
        <end position="627"/>
    </location>
</feature>
<protein>
    <recommendedName>
        <fullName evidence="4">Glycosyl hydrolase</fullName>
    </recommendedName>
</protein>